<sequence length="193" mass="22530">MVLASQEKTVSIQTLSALQLRRGVSRGEMTYLAAIYKVSEKGLEEESLPMEIKAYFTKLNLRSRYYQVRITEGDEKMTTYMSRYGAYEFLVIPLGLTNIPATFCTLTNKMFHPYLDRFVVVYHDDIVVYNNTLEEHIEHLRTVFQVLRENQLFLKKEKCMFVKEEVHFLGHWPLDKPGPNSHGPAEGSSYFRM</sequence>
<dbReference type="InterPro" id="IPR053134">
    <property type="entry name" value="RNA-dir_DNA_polymerase"/>
</dbReference>
<name>A0A6V7QHD2_ANACO</name>
<gene>
    <name evidence="2" type="ORF">CB5_LOCUS25721</name>
</gene>
<dbReference type="Gene3D" id="3.30.70.270">
    <property type="match status" value="1"/>
</dbReference>
<dbReference type="PANTHER" id="PTHR24559">
    <property type="entry name" value="TRANSPOSON TY3-I GAG-POL POLYPROTEIN"/>
    <property type="match status" value="1"/>
</dbReference>
<dbReference type="InterPro" id="IPR000477">
    <property type="entry name" value="RT_dom"/>
</dbReference>
<dbReference type="InterPro" id="IPR043128">
    <property type="entry name" value="Rev_trsase/Diguanyl_cyclase"/>
</dbReference>
<dbReference type="AlphaFoldDB" id="A0A6V7QHD2"/>
<feature type="domain" description="Reverse transcriptase" evidence="1">
    <location>
        <begin position="1"/>
        <end position="173"/>
    </location>
</feature>
<dbReference type="CDD" id="cd01647">
    <property type="entry name" value="RT_LTR"/>
    <property type="match status" value="1"/>
</dbReference>
<proteinExistence type="predicted"/>
<evidence type="ECO:0000259" key="1">
    <source>
        <dbReference type="PROSITE" id="PS50878"/>
    </source>
</evidence>
<dbReference type="Gene3D" id="3.10.10.10">
    <property type="entry name" value="HIV Type 1 Reverse Transcriptase, subunit A, domain 1"/>
    <property type="match status" value="1"/>
</dbReference>
<dbReference type="SUPFAM" id="SSF56672">
    <property type="entry name" value="DNA/RNA polymerases"/>
    <property type="match status" value="1"/>
</dbReference>
<dbReference type="Pfam" id="PF00078">
    <property type="entry name" value="RVT_1"/>
    <property type="match status" value="1"/>
</dbReference>
<dbReference type="EMBL" id="LR862136">
    <property type="protein sequence ID" value="CAD1842510.1"/>
    <property type="molecule type" value="Genomic_DNA"/>
</dbReference>
<dbReference type="FunFam" id="3.30.70.270:FF:000003">
    <property type="entry name" value="Transposon Ty3-G Gag-Pol polyprotein"/>
    <property type="match status" value="1"/>
</dbReference>
<organism evidence="2">
    <name type="scientific">Ananas comosus var. bracteatus</name>
    <name type="common">red pineapple</name>
    <dbReference type="NCBI Taxonomy" id="296719"/>
    <lineage>
        <taxon>Eukaryota</taxon>
        <taxon>Viridiplantae</taxon>
        <taxon>Streptophyta</taxon>
        <taxon>Embryophyta</taxon>
        <taxon>Tracheophyta</taxon>
        <taxon>Spermatophyta</taxon>
        <taxon>Magnoliopsida</taxon>
        <taxon>Liliopsida</taxon>
        <taxon>Poales</taxon>
        <taxon>Bromeliaceae</taxon>
        <taxon>Bromelioideae</taxon>
        <taxon>Ananas</taxon>
    </lineage>
</organism>
<dbReference type="PANTHER" id="PTHR24559:SF436">
    <property type="entry name" value="RNA-DIRECTED DNA POLYMERASE HOMOLOG"/>
    <property type="match status" value="1"/>
</dbReference>
<dbReference type="InterPro" id="IPR043502">
    <property type="entry name" value="DNA/RNA_pol_sf"/>
</dbReference>
<protein>
    <recommendedName>
        <fullName evidence="1">Reverse transcriptase domain-containing protein</fullName>
    </recommendedName>
</protein>
<evidence type="ECO:0000313" key="2">
    <source>
        <dbReference type="EMBL" id="CAD1842510.1"/>
    </source>
</evidence>
<accession>A0A6V7QHD2</accession>
<dbReference type="PROSITE" id="PS50878">
    <property type="entry name" value="RT_POL"/>
    <property type="match status" value="1"/>
</dbReference>
<reference evidence="2" key="1">
    <citation type="submission" date="2020-07" db="EMBL/GenBank/DDBJ databases">
        <authorList>
            <person name="Lin J."/>
        </authorList>
    </citation>
    <scope>NUCLEOTIDE SEQUENCE</scope>
</reference>